<dbReference type="Gene3D" id="1.20.1600.10">
    <property type="entry name" value="Outer membrane efflux proteins (OEP)"/>
    <property type="match status" value="1"/>
</dbReference>
<keyword evidence="7" id="KW-0998">Cell outer membrane</keyword>
<gene>
    <name evidence="10" type="ORF">G5C33_08770</name>
</gene>
<organism evidence="10 11">
    <name type="scientific">Stakelama tenebrarum</name>
    <dbReference type="NCBI Taxonomy" id="2711215"/>
    <lineage>
        <taxon>Bacteria</taxon>
        <taxon>Pseudomonadati</taxon>
        <taxon>Pseudomonadota</taxon>
        <taxon>Alphaproteobacteria</taxon>
        <taxon>Sphingomonadales</taxon>
        <taxon>Sphingomonadaceae</taxon>
        <taxon>Stakelama</taxon>
    </lineage>
</organism>
<dbReference type="AlphaFoldDB" id="A0A6G6Y4N7"/>
<feature type="chain" id="PRO_5026263609" evidence="9">
    <location>
        <begin position="20"/>
        <end position="418"/>
    </location>
</feature>
<sequence length="418" mass="43741">MMLPLLTLTLIAAAQDPTAATLTLEQAIAEAQANAPVAARADARFEAAQARSAQARAQNRPTVTATGTIGYGRLDPGGFFGLMADDVTPRAAQVTIEQPLFTSGRVGAGIEQARAGEAAAQSAREQTRAMLAADVAEAYGAVLIAQERKRLYEQLVAVTERIARNALDRYEVGDAPRTDVSQANARLAEARAGLAGAEGQIRVTRARLASLIGRDPGRLASLPPPPQTPATLEDAITIARENSPMIAQAEAGVDAARAAERGAKAERGPTIGAYAEASTTRDQFFPGYRGDQATVGVRARWTLFDSGRTGGAIAEASAEVRAAEAQLAQARAQVDEAVTAGFSAVRTAALVETARRDQAAAATEAAGNMRDEVLVGQKPQLDLLNAEREAIAARLSVLEAQSNRVVAGYRLLALIGRE</sequence>
<keyword evidence="6" id="KW-0472">Membrane</keyword>
<evidence type="ECO:0000313" key="11">
    <source>
        <dbReference type="Proteomes" id="UP000501568"/>
    </source>
</evidence>
<dbReference type="PANTHER" id="PTHR30026:SF22">
    <property type="entry name" value="OUTER MEMBRANE EFFLUX PROTEIN"/>
    <property type="match status" value="1"/>
</dbReference>
<proteinExistence type="inferred from homology"/>
<keyword evidence="5" id="KW-0812">Transmembrane</keyword>
<reference evidence="10 11" key="1">
    <citation type="submission" date="2020-02" db="EMBL/GenBank/DDBJ databases">
        <authorList>
            <person name="Zheng R.K."/>
            <person name="Sun C.M."/>
        </authorList>
    </citation>
    <scope>NUCLEOTIDE SEQUENCE [LARGE SCALE GENOMIC DNA]</scope>
    <source>
        <strain evidence="11">zrk23</strain>
    </source>
</reference>
<evidence type="ECO:0000256" key="3">
    <source>
        <dbReference type="ARBA" id="ARBA00022448"/>
    </source>
</evidence>
<evidence type="ECO:0000256" key="9">
    <source>
        <dbReference type="SAM" id="SignalP"/>
    </source>
</evidence>
<dbReference type="RefSeq" id="WP_165326862.1">
    <property type="nucleotide sequence ID" value="NZ_CP049109.1"/>
</dbReference>
<evidence type="ECO:0000256" key="1">
    <source>
        <dbReference type="ARBA" id="ARBA00004442"/>
    </source>
</evidence>
<dbReference type="Pfam" id="PF02321">
    <property type="entry name" value="OEP"/>
    <property type="match status" value="2"/>
</dbReference>
<dbReference type="InterPro" id="IPR051906">
    <property type="entry name" value="TolC-like"/>
</dbReference>
<evidence type="ECO:0000256" key="6">
    <source>
        <dbReference type="ARBA" id="ARBA00023136"/>
    </source>
</evidence>
<dbReference type="GO" id="GO:1990281">
    <property type="term" value="C:efflux pump complex"/>
    <property type="evidence" value="ECO:0007669"/>
    <property type="project" value="TreeGrafter"/>
</dbReference>
<dbReference type="InterPro" id="IPR003423">
    <property type="entry name" value="OMP_efflux"/>
</dbReference>
<evidence type="ECO:0000256" key="7">
    <source>
        <dbReference type="ARBA" id="ARBA00023237"/>
    </source>
</evidence>
<keyword evidence="3" id="KW-0813">Transport</keyword>
<feature type="coiled-coil region" evidence="8">
    <location>
        <begin position="313"/>
        <end position="340"/>
    </location>
</feature>
<dbReference type="GO" id="GO:0009279">
    <property type="term" value="C:cell outer membrane"/>
    <property type="evidence" value="ECO:0007669"/>
    <property type="project" value="UniProtKB-SubCell"/>
</dbReference>
<dbReference type="SUPFAM" id="SSF56954">
    <property type="entry name" value="Outer membrane efflux proteins (OEP)"/>
    <property type="match status" value="1"/>
</dbReference>
<evidence type="ECO:0000256" key="8">
    <source>
        <dbReference type="SAM" id="Coils"/>
    </source>
</evidence>
<keyword evidence="4" id="KW-1134">Transmembrane beta strand</keyword>
<comment type="subcellular location">
    <subcellularLocation>
        <location evidence="1">Cell outer membrane</location>
    </subcellularLocation>
</comment>
<evidence type="ECO:0000256" key="4">
    <source>
        <dbReference type="ARBA" id="ARBA00022452"/>
    </source>
</evidence>
<comment type="similarity">
    <text evidence="2">Belongs to the outer membrane factor (OMF) (TC 1.B.17) family.</text>
</comment>
<keyword evidence="11" id="KW-1185">Reference proteome</keyword>
<evidence type="ECO:0000256" key="5">
    <source>
        <dbReference type="ARBA" id="ARBA00022692"/>
    </source>
</evidence>
<evidence type="ECO:0000313" key="10">
    <source>
        <dbReference type="EMBL" id="QIG79859.1"/>
    </source>
</evidence>
<dbReference type="KEGG" id="spzr:G5C33_08770"/>
<dbReference type="GO" id="GO:0015288">
    <property type="term" value="F:porin activity"/>
    <property type="evidence" value="ECO:0007669"/>
    <property type="project" value="TreeGrafter"/>
</dbReference>
<dbReference type="GO" id="GO:0015562">
    <property type="term" value="F:efflux transmembrane transporter activity"/>
    <property type="evidence" value="ECO:0007669"/>
    <property type="project" value="InterPro"/>
</dbReference>
<evidence type="ECO:0000256" key="2">
    <source>
        <dbReference type="ARBA" id="ARBA00007613"/>
    </source>
</evidence>
<name>A0A6G6Y4N7_9SPHN</name>
<dbReference type="Proteomes" id="UP000501568">
    <property type="component" value="Chromosome"/>
</dbReference>
<keyword evidence="8" id="KW-0175">Coiled coil</keyword>
<dbReference type="PANTHER" id="PTHR30026">
    <property type="entry name" value="OUTER MEMBRANE PROTEIN TOLC"/>
    <property type="match status" value="1"/>
</dbReference>
<feature type="signal peptide" evidence="9">
    <location>
        <begin position="1"/>
        <end position="19"/>
    </location>
</feature>
<protein>
    <submittedName>
        <fullName evidence="10">TolC family protein</fullName>
    </submittedName>
</protein>
<dbReference type="EMBL" id="CP049109">
    <property type="protein sequence ID" value="QIG79859.1"/>
    <property type="molecule type" value="Genomic_DNA"/>
</dbReference>
<keyword evidence="9" id="KW-0732">Signal</keyword>
<accession>A0A6G6Y4N7</accession>